<accession>A0A6A7A3R7</accession>
<evidence type="ECO:0000256" key="1">
    <source>
        <dbReference type="SAM" id="Phobius"/>
    </source>
</evidence>
<dbReference type="EMBL" id="MU006223">
    <property type="protein sequence ID" value="KAF2827962.1"/>
    <property type="molecule type" value="Genomic_DNA"/>
</dbReference>
<protein>
    <submittedName>
        <fullName evidence="2">Uncharacterized protein</fullName>
    </submittedName>
</protein>
<feature type="transmembrane region" description="Helical" evidence="1">
    <location>
        <begin position="647"/>
        <end position="672"/>
    </location>
</feature>
<feature type="transmembrane region" description="Helical" evidence="1">
    <location>
        <begin position="172"/>
        <end position="193"/>
    </location>
</feature>
<keyword evidence="1" id="KW-0472">Membrane</keyword>
<sequence length="741" mass="81565">MASYSPLPRPGIQDETKELEIHENNVTSDDGEASHPPIPPRTRTLRERLGNWEIMMLATSTVAIVVALAFLAMLWQYGLTQPDRKNKLAHAIALAGWLVKATTLSAVVIRIGVAVQAGVCTSLAAALLLEGDGVPLPDVLHFATLRSVTTAPPTILYPITRRFRLYARSAPAILIILIFLTATACQLASTILVSDFRIGSIDGPVQRIGGVIGAEGNSSSLQFARSEKIDYWGSRPLVYPPFGEFKEPGRTEEHAHDTGPTYQGMIPYQNATSRDLRRFEGHTSVFGSRVACVAPKIEATVQYSTDFSLRYLVGNATYAGVGKGLVSCTERNTSDSEMSFATISTESCAISFNCTIPYPNRWLTKNFSSAANETDTFISTGLIPVDEWSLALCAISSQTLWSFEKSLLSVGNDTAVRGVNTDITMVLNHTEHLSRNSIPQRNNSTTFSQVARSSGEWATYDLLSDGMVDLSLCFSELSTQPRRVEMISSYGTYDAQLWWDDERSTYDTSSIRHRFNSFGDAYGGRGIMDMQFLPMNESETLPGFNAVDFASIILSGLYKFATPGKVGTYIPMCRFCTGDDEMSIKVHPVTSGLFYDIVTSTRHPGIALQAIFNTIIQSAFYEELPSYNISLPIQIIRSQTVEYPMSFIGISVVGLLLVIYLALVATMVCLFAKRTKESLIGELWHSVGQVMTDVPQTLLNEHVGRTEDEIRAACRTTGLDRNIVGLSHSPRTGRMELRERT</sequence>
<name>A0A6A7A3R7_9PLEO</name>
<proteinExistence type="predicted"/>
<dbReference type="AlphaFoldDB" id="A0A6A7A3R7"/>
<gene>
    <name evidence="2" type="ORF">CC86DRAFT_454688</name>
</gene>
<dbReference type="Proteomes" id="UP000799424">
    <property type="component" value="Unassembled WGS sequence"/>
</dbReference>
<feature type="transmembrane region" description="Helical" evidence="1">
    <location>
        <begin position="54"/>
        <end position="75"/>
    </location>
</feature>
<keyword evidence="1" id="KW-1133">Transmembrane helix</keyword>
<evidence type="ECO:0000313" key="3">
    <source>
        <dbReference type="Proteomes" id="UP000799424"/>
    </source>
</evidence>
<reference evidence="2" key="1">
    <citation type="journal article" date="2020" name="Stud. Mycol.">
        <title>101 Dothideomycetes genomes: a test case for predicting lifestyles and emergence of pathogens.</title>
        <authorList>
            <person name="Haridas S."/>
            <person name="Albert R."/>
            <person name="Binder M."/>
            <person name="Bloem J."/>
            <person name="Labutti K."/>
            <person name="Salamov A."/>
            <person name="Andreopoulos B."/>
            <person name="Baker S."/>
            <person name="Barry K."/>
            <person name="Bills G."/>
            <person name="Bluhm B."/>
            <person name="Cannon C."/>
            <person name="Castanera R."/>
            <person name="Culley D."/>
            <person name="Daum C."/>
            <person name="Ezra D."/>
            <person name="Gonzalez J."/>
            <person name="Henrissat B."/>
            <person name="Kuo A."/>
            <person name="Liang C."/>
            <person name="Lipzen A."/>
            <person name="Lutzoni F."/>
            <person name="Magnuson J."/>
            <person name="Mondo S."/>
            <person name="Nolan M."/>
            <person name="Ohm R."/>
            <person name="Pangilinan J."/>
            <person name="Park H.-J."/>
            <person name="Ramirez L."/>
            <person name="Alfaro M."/>
            <person name="Sun H."/>
            <person name="Tritt A."/>
            <person name="Yoshinaga Y."/>
            <person name="Zwiers L.-H."/>
            <person name="Turgeon B."/>
            <person name="Goodwin S."/>
            <person name="Spatafora J."/>
            <person name="Crous P."/>
            <person name="Grigoriev I."/>
        </authorList>
    </citation>
    <scope>NUCLEOTIDE SEQUENCE</scope>
    <source>
        <strain evidence="2">CBS 113818</strain>
    </source>
</reference>
<dbReference type="OrthoDB" id="5428040at2759"/>
<organism evidence="2 3">
    <name type="scientific">Ophiobolus disseminans</name>
    <dbReference type="NCBI Taxonomy" id="1469910"/>
    <lineage>
        <taxon>Eukaryota</taxon>
        <taxon>Fungi</taxon>
        <taxon>Dikarya</taxon>
        <taxon>Ascomycota</taxon>
        <taxon>Pezizomycotina</taxon>
        <taxon>Dothideomycetes</taxon>
        <taxon>Pleosporomycetidae</taxon>
        <taxon>Pleosporales</taxon>
        <taxon>Pleosporineae</taxon>
        <taxon>Phaeosphaeriaceae</taxon>
        <taxon>Ophiobolus</taxon>
    </lineage>
</organism>
<evidence type="ECO:0000313" key="2">
    <source>
        <dbReference type="EMBL" id="KAF2827962.1"/>
    </source>
</evidence>
<keyword evidence="3" id="KW-1185">Reference proteome</keyword>
<keyword evidence="1" id="KW-0812">Transmembrane</keyword>